<feature type="compositionally biased region" description="Basic and acidic residues" evidence="10">
    <location>
        <begin position="443"/>
        <end position="460"/>
    </location>
</feature>
<dbReference type="Proteomes" id="UP001187315">
    <property type="component" value="Unassembled WGS sequence"/>
</dbReference>
<evidence type="ECO:0000256" key="7">
    <source>
        <dbReference type="ARBA" id="ARBA00023212"/>
    </source>
</evidence>
<sequence length="725" mass="81343">MTVHFKGISRHRSKHKARRVRDASPQRAMRLAGLPSDQLGTCKEPQFQSKKRTLLNPPQVPSSLQLGAPGALTRRQITTRPASPPAVALQSQAGSVENVETPLAPRPSKPTRTSETTPVQEECSSGHLSKVSDDQEAQKQPADVVNHVLRRKAGLKSERQRNVYRNSEYQRQFQWKNPAAESPLLTAQEILYSSNRSIPPFKSNPVVMETEYKRSFKGSPPPRGPRLRRDMELNEDPPLKMENIHPEQNKKKKQRHRRLSRKSIPKEKTCHSEPQALEQKPETPQDQKAVSPKVVRKLKTEYSSNFRSPLQYFCRDGAWVRTVGEEVRELREKAEAYRKRAWGTHFSRQHLSQILSEQNCLWEASSGSSPSTLTDDDIHSTRSPVIEALDLASVGERCSPSSSLSVPASRKGPCKEVELPSSPTLHGQRRKAWDEEVNPCERGVAEIKQRKKEQPEDINREGNINVHSEDNEEEDIGPETQHLPDAEESGNSSDEGRVPTPKLKSMPASHRTHHDRTTPATGGAILVSPPKIKYTKMYRSREPPLGKVYSPYRHLSCVSVPDSKTEGVSSCRSPLAAGMATVDPLPLREDTWTENSPERLLDPKLARKSTRKKASSAWLIDATPSHGNRIQGTMRNPEFLHNGNIGVHRPDGNIFLSSDCLSDNDLDDRMSQISFRSAASCSMASQVLDRAQKRKEDFWGKSQYHLGAHTTAEITAAYSQPYTNV</sequence>
<keyword evidence="6" id="KW-0493">Microtubule</keyword>
<organism evidence="11 12">
    <name type="scientific">Tachysurus vachellii</name>
    <name type="common">Darkbarbel catfish</name>
    <name type="synonym">Pelteobagrus vachellii</name>
    <dbReference type="NCBI Taxonomy" id="175792"/>
    <lineage>
        <taxon>Eukaryota</taxon>
        <taxon>Metazoa</taxon>
        <taxon>Chordata</taxon>
        <taxon>Craniata</taxon>
        <taxon>Vertebrata</taxon>
        <taxon>Euteleostomi</taxon>
        <taxon>Actinopterygii</taxon>
        <taxon>Neopterygii</taxon>
        <taxon>Teleostei</taxon>
        <taxon>Ostariophysi</taxon>
        <taxon>Siluriformes</taxon>
        <taxon>Bagridae</taxon>
        <taxon>Tachysurus</taxon>
    </lineage>
</organism>
<keyword evidence="12" id="KW-1185">Reference proteome</keyword>
<feature type="region of interest" description="Disordered" evidence="10">
    <location>
        <begin position="212"/>
        <end position="292"/>
    </location>
</feature>
<dbReference type="GO" id="GO:0005814">
    <property type="term" value="C:centriole"/>
    <property type="evidence" value="ECO:0007669"/>
    <property type="project" value="UniProtKB-SubCell"/>
</dbReference>
<keyword evidence="7" id="KW-0206">Cytoskeleton</keyword>
<comment type="subcellular location">
    <subcellularLocation>
        <location evidence="1">Cytoplasm</location>
        <location evidence="1">Cytoskeleton</location>
        <location evidence="1">Microtubule organizing center</location>
        <location evidence="1">Centrosome</location>
        <location evidence="1">Centriole</location>
    </subcellularLocation>
    <subcellularLocation>
        <location evidence="2">Nucleus</location>
    </subcellularLocation>
</comment>
<dbReference type="PANTHER" id="PTHR32078">
    <property type="entry name" value="NUCLEAR PROTEIN MDM1"/>
    <property type="match status" value="1"/>
</dbReference>
<dbReference type="AlphaFoldDB" id="A0AA88SBY3"/>
<evidence type="ECO:0000256" key="8">
    <source>
        <dbReference type="ARBA" id="ARBA00023242"/>
    </source>
</evidence>
<dbReference type="GO" id="GO:0005634">
    <property type="term" value="C:nucleus"/>
    <property type="evidence" value="ECO:0007669"/>
    <property type="project" value="UniProtKB-SubCell"/>
</dbReference>
<accession>A0AA88SBY3</accession>
<dbReference type="GO" id="GO:0046600">
    <property type="term" value="P:negative regulation of centriole replication"/>
    <property type="evidence" value="ECO:0007669"/>
    <property type="project" value="InterPro"/>
</dbReference>
<comment type="caution">
    <text evidence="11">The sequence shown here is derived from an EMBL/GenBank/DDBJ whole genome shotgun (WGS) entry which is preliminary data.</text>
</comment>
<proteinExistence type="inferred from homology"/>
<name>A0AA88SBY3_TACVA</name>
<keyword evidence="8" id="KW-0539">Nucleus</keyword>
<feature type="compositionally biased region" description="Basic residues" evidence="10">
    <location>
        <begin position="250"/>
        <end position="263"/>
    </location>
</feature>
<comment type="function">
    <text evidence="9">Microtubule-binding protein that negatively regulates centriole duplication. Binds to and stabilizes microtubules.</text>
</comment>
<dbReference type="GO" id="GO:0008017">
    <property type="term" value="F:microtubule binding"/>
    <property type="evidence" value="ECO:0007669"/>
    <property type="project" value="InterPro"/>
</dbReference>
<keyword evidence="5" id="KW-0963">Cytoplasm</keyword>
<evidence type="ECO:0000256" key="10">
    <source>
        <dbReference type="SAM" id="MobiDB-lite"/>
    </source>
</evidence>
<evidence type="ECO:0000256" key="2">
    <source>
        <dbReference type="ARBA" id="ARBA00004123"/>
    </source>
</evidence>
<evidence type="ECO:0000256" key="3">
    <source>
        <dbReference type="ARBA" id="ARBA00010494"/>
    </source>
</evidence>
<feature type="region of interest" description="Disordered" evidence="10">
    <location>
        <begin position="81"/>
        <end position="141"/>
    </location>
</feature>
<comment type="similarity">
    <text evidence="3">Belongs to the MDM1 family.</text>
</comment>
<dbReference type="PANTHER" id="PTHR32078:SF1">
    <property type="entry name" value="NUCLEAR PROTEIN MDM1"/>
    <property type="match status" value="1"/>
</dbReference>
<evidence type="ECO:0000313" key="12">
    <source>
        <dbReference type="Proteomes" id="UP001187315"/>
    </source>
</evidence>
<feature type="region of interest" description="Disordered" evidence="10">
    <location>
        <begin position="397"/>
        <end position="526"/>
    </location>
</feature>
<protein>
    <recommendedName>
        <fullName evidence="4">Nuclear protein MDM1</fullName>
    </recommendedName>
</protein>
<evidence type="ECO:0000256" key="1">
    <source>
        <dbReference type="ARBA" id="ARBA00004114"/>
    </source>
</evidence>
<dbReference type="InterPro" id="IPR029136">
    <property type="entry name" value="MDM1"/>
</dbReference>
<evidence type="ECO:0000313" key="11">
    <source>
        <dbReference type="EMBL" id="KAK2832293.1"/>
    </source>
</evidence>
<evidence type="ECO:0000256" key="9">
    <source>
        <dbReference type="ARBA" id="ARBA00045771"/>
    </source>
</evidence>
<feature type="compositionally biased region" description="Low complexity" evidence="10">
    <location>
        <begin position="399"/>
        <end position="409"/>
    </location>
</feature>
<feature type="compositionally biased region" description="Polar residues" evidence="10">
    <location>
        <begin position="110"/>
        <end position="127"/>
    </location>
</feature>
<dbReference type="Pfam" id="PF15501">
    <property type="entry name" value="MDM1"/>
    <property type="match status" value="1"/>
</dbReference>
<evidence type="ECO:0000256" key="4">
    <source>
        <dbReference type="ARBA" id="ARBA00013508"/>
    </source>
</evidence>
<gene>
    <name evidence="11" type="ORF">Q7C36_015755</name>
</gene>
<feature type="region of interest" description="Disordered" evidence="10">
    <location>
        <begin position="1"/>
        <end position="42"/>
    </location>
</feature>
<evidence type="ECO:0000256" key="5">
    <source>
        <dbReference type="ARBA" id="ARBA00022490"/>
    </source>
</evidence>
<feature type="compositionally biased region" description="Basic and acidic residues" evidence="10">
    <location>
        <begin position="227"/>
        <end position="249"/>
    </location>
</feature>
<feature type="compositionally biased region" description="Basic residues" evidence="10">
    <location>
        <begin position="7"/>
        <end position="19"/>
    </location>
</feature>
<reference evidence="11" key="1">
    <citation type="submission" date="2023-08" db="EMBL/GenBank/DDBJ databases">
        <title>Pelteobagrus vachellii genome.</title>
        <authorList>
            <person name="Liu H."/>
        </authorList>
    </citation>
    <scope>NUCLEOTIDE SEQUENCE</scope>
    <source>
        <strain evidence="11">PRFRI_2022a</strain>
        <tissue evidence="11">Muscle</tissue>
    </source>
</reference>
<evidence type="ECO:0000256" key="6">
    <source>
        <dbReference type="ARBA" id="ARBA00022701"/>
    </source>
</evidence>
<dbReference type="GO" id="GO:0005874">
    <property type="term" value="C:microtubule"/>
    <property type="evidence" value="ECO:0007669"/>
    <property type="project" value="UniProtKB-KW"/>
</dbReference>
<dbReference type="EMBL" id="JAVHJS010000016">
    <property type="protein sequence ID" value="KAK2832293.1"/>
    <property type="molecule type" value="Genomic_DNA"/>
</dbReference>